<name>A0A0L0VMV3_9BASI</name>
<organism evidence="2 3">
    <name type="scientific">Puccinia striiformis f. sp. tritici PST-78</name>
    <dbReference type="NCBI Taxonomy" id="1165861"/>
    <lineage>
        <taxon>Eukaryota</taxon>
        <taxon>Fungi</taxon>
        <taxon>Dikarya</taxon>
        <taxon>Basidiomycota</taxon>
        <taxon>Pucciniomycotina</taxon>
        <taxon>Pucciniomycetes</taxon>
        <taxon>Pucciniales</taxon>
        <taxon>Pucciniaceae</taxon>
        <taxon>Puccinia</taxon>
    </lineage>
</organism>
<dbReference type="Proteomes" id="UP000054564">
    <property type="component" value="Unassembled WGS sequence"/>
</dbReference>
<feature type="region of interest" description="Disordered" evidence="1">
    <location>
        <begin position="44"/>
        <end position="83"/>
    </location>
</feature>
<keyword evidence="3" id="KW-1185">Reference proteome</keyword>
<evidence type="ECO:0000256" key="1">
    <source>
        <dbReference type="SAM" id="MobiDB-lite"/>
    </source>
</evidence>
<reference evidence="3" key="1">
    <citation type="submission" date="2014-03" db="EMBL/GenBank/DDBJ databases">
        <title>The Genome Sequence of Puccinia striiformis f. sp. tritici PST-78.</title>
        <authorList>
            <consortium name="The Broad Institute Genome Sequencing Platform"/>
            <person name="Cuomo C."/>
            <person name="Hulbert S."/>
            <person name="Chen X."/>
            <person name="Walker B."/>
            <person name="Young S.K."/>
            <person name="Zeng Q."/>
            <person name="Gargeya S."/>
            <person name="Fitzgerald M."/>
            <person name="Haas B."/>
            <person name="Abouelleil A."/>
            <person name="Alvarado L."/>
            <person name="Arachchi H.M."/>
            <person name="Berlin A.M."/>
            <person name="Chapman S.B."/>
            <person name="Goldberg J."/>
            <person name="Griggs A."/>
            <person name="Gujja S."/>
            <person name="Hansen M."/>
            <person name="Howarth C."/>
            <person name="Imamovic A."/>
            <person name="Larimer J."/>
            <person name="McCowan C."/>
            <person name="Montmayeur A."/>
            <person name="Murphy C."/>
            <person name="Neiman D."/>
            <person name="Pearson M."/>
            <person name="Priest M."/>
            <person name="Roberts A."/>
            <person name="Saif S."/>
            <person name="Shea T."/>
            <person name="Sisk P."/>
            <person name="Sykes S."/>
            <person name="Wortman J."/>
            <person name="Nusbaum C."/>
            <person name="Birren B."/>
        </authorList>
    </citation>
    <scope>NUCLEOTIDE SEQUENCE [LARGE SCALE GENOMIC DNA]</scope>
    <source>
        <strain evidence="3">race PST-78</strain>
    </source>
</reference>
<dbReference type="EMBL" id="AJIL01000036">
    <property type="protein sequence ID" value="KNF00527.1"/>
    <property type="molecule type" value="Genomic_DNA"/>
</dbReference>
<protein>
    <submittedName>
        <fullName evidence="2">Uncharacterized protein</fullName>
    </submittedName>
</protein>
<evidence type="ECO:0000313" key="3">
    <source>
        <dbReference type="Proteomes" id="UP000054564"/>
    </source>
</evidence>
<evidence type="ECO:0000313" key="2">
    <source>
        <dbReference type="EMBL" id="KNF00527.1"/>
    </source>
</evidence>
<gene>
    <name evidence="2" type="ORF">PSTG_06219</name>
</gene>
<sequence>MNLDTVNQAFLLVEVPKTPSRSLKEPKTQPLSKEAALEYHQKPSKHFHQFFSTPKPDKELPPPKPPTSHSTLTKHSSASERTFAAAQRRYGPEVYIERISPSESDTKKALVHLAKSGPKTKQVFKSNSRYATTRTFGKFWIVSPWTYYGISRC</sequence>
<dbReference type="AlphaFoldDB" id="A0A0L0VMV3"/>
<accession>A0A0L0VMV3</accession>
<comment type="caution">
    <text evidence="2">The sequence shown here is derived from an EMBL/GenBank/DDBJ whole genome shotgun (WGS) entry which is preliminary data.</text>
</comment>
<proteinExistence type="predicted"/>